<reference evidence="5" key="2">
    <citation type="submission" date="2011-02" db="EMBL/GenBank/DDBJ databases">
        <title>The complete genome of Pedobacter saltans DSM 12145.</title>
        <authorList>
            <consortium name="US DOE Joint Genome Institute (JGI-PGF)"/>
            <person name="Lucas S."/>
            <person name="Copeland A."/>
            <person name="Lapidus A."/>
            <person name="Bruce D."/>
            <person name="Goodwin L."/>
            <person name="Pitluck S."/>
            <person name="Kyrpides N."/>
            <person name="Mavromatis K."/>
            <person name="Pagani I."/>
            <person name="Ivanova N."/>
            <person name="Ovchinnikova G."/>
            <person name="Lu M."/>
            <person name="Detter J.C."/>
            <person name="Han C."/>
            <person name="Land M."/>
            <person name="Hauser L."/>
            <person name="Markowitz V."/>
            <person name="Cheng J.-F."/>
            <person name="Hugenholtz P."/>
            <person name="Woyke T."/>
            <person name="Wu D."/>
            <person name="Tindall B."/>
            <person name="Pomrenke H.G."/>
            <person name="Brambilla E."/>
            <person name="Klenk H.-P."/>
            <person name="Eisen J.A."/>
        </authorList>
    </citation>
    <scope>NUCLEOTIDE SEQUENCE [LARGE SCALE GENOMIC DNA]</scope>
    <source>
        <strain evidence="5">ATCC 51119 / DSM 12145 / JCM 21818 / LMG 10337 / NBRC 100064 / NCIMB 13643</strain>
    </source>
</reference>
<dbReference type="HOGENOM" id="CLU_010194_2_1_10"/>
<keyword evidence="2" id="KW-0560">Oxidoreductase</keyword>
<dbReference type="PROSITE" id="PS00061">
    <property type="entry name" value="ADH_SHORT"/>
    <property type="match status" value="1"/>
</dbReference>
<evidence type="ECO:0000256" key="3">
    <source>
        <dbReference type="RuleBase" id="RU000363"/>
    </source>
</evidence>
<dbReference type="RefSeq" id="WP_013633557.1">
    <property type="nucleotide sequence ID" value="NC_015177.1"/>
</dbReference>
<dbReference type="PANTHER" id="PTHR44196">
    <property type="entry name" value="DEHYDROGENASE/REDUCTASE SDR FAMILY MEMBER 7B"/>
    <property type="match status" value="1"/>
</dbReference>
<dbReference type="NCBIfam" id="NF004825">
    <property type="entry name" value="PRK06181.1"/>
    <property type="match status" value="1"/>
</dbReference>
<dbReference type="KEGG" id="psn:Pedsa_2527"/>
<evidence type="ECO:0000256" key="1">
    <source>
        <dbReference type="ARBA" id="ARBA00006484"/>
    </source>
</evidence>
<dbReference type="Gene3D" id="3.40.50.720">
    <property type="entry name" value="NAD(P)-binding Rossmann-like Domain"/>
    <property type="match status" value="1"/>
</dbReference>
<dbReference type="EMBL" id="CP002545">
    <property type="protein sequence ID" value="ADY53072.1"/>
    <property type="molecule type" value="Genomic_DNA"/>
</dbReference>
<evidence type="ECO:0000313" key="5">
    <source>
        <dbReference type="Proteomes" id="UP000000310"/>
    </source>
</evidence>
<evidence type="ECO:0000313" key="4">
    <source>
        <dbReference type="EMBL" id="ADY53072.1"/>
    </source>
</evidence>
<dbReference type="InterPro" id="IPR020904">
    <property type="entry name" value="Sc_DH/Rdtase_CS"/>
</dbReference>
<sequence>MDFKNKVVWITGASSGIGKELAIELKKQGAKLILSSRKREKLYQLKQDLKTDPINTHILPLDLTDKENLAQKSEEAWRIYGYIDVLINSGGISQRSLGLETHLKVEQQIFDTNYWGTVILSKNIIPKMIKNGGGNIVVISSLMGKFGTQYRTSYAASKHALHGYFDSLRCEVYNKGIDISIICPGFINTDITKNSLTANGEKYEKADEFQLHGIPAKECALRILSATGKKEEVIIAGKEKWGVIIKRFFPAYFSKMIRKRNVI</sequence>
<dbReference type="OrthoDB" id="822355at2"/>
<reference evidence="4 5" key="1">
    <citation type="journal article" date="2011" name="Stand. Genomic Sci.">
        <title>Complete genome sequence of the gliding, heparinolytic Pedobacter saltans type strain (113).</title>
        <authorList>
            <person name="Liolios K."/>
            <person name="Sikorski J."/>
            <person name="Lu M."/>
            <person name="Nolan M."/>
            <person name="Lapidus A."/>
            <person name="Lucas S."/>
            <person name="Hammon N."/>
            <person name="Deshpande S."/>
            <person name="Cheng J.F."/>
            <person name="Tapia R."/>
            <person name="Han C."/>
            <person name="Goodwin L."/>
            <person name="Pitluck S."/>
            <person name="Huntemann M."/>
            <person name="Ivanova N."/>
            <person name="Pagani I."/>
            <person name="Mavromatis K."/>
            <person name="Ovchinikova G."/>
            <person name="Pati A."/>
            <person name="Chen A."/>
            <person name="Palaniappan K."/>
            <person name="Land M."/>
            <person name="Hauser L."/>
            <person name="Brambilla E.M."/>
            <person name="Kotsyurbenko O."/>
            <person name="Rohde M."/>
            <person name="Tindall B.J."/>
            <person name="Abt B."/>
            <person name="Goker M."/>
            <person name="Detter J.C."/>
            <person name="Woyke T."/>
            <person name="Bristow J."/>
            <person name="Eisen J.A."/>
            <person name="Markowitz V."/>
            <person name="Hugenholtz P."/>
            <person name="Klenk H.P."/>
            <person name="Kyrpides N.C."/>
        </authorList>
    </citation>
    <scope>NUCLEOTIDE SEQUENCE [LARGE SCALE GENOMIC DNA]</scope>
    <source>
        <strain evidence="5">ATCC 51119 / DSM 12145 / JCM 21818 / LMG 10337 / NBRC 100064 / NCIMB 13643</strain>
    </source>
</reference>
<accession>F0S4Q4</accession>
<dbReference type="SUPFAM" id="SSF51735">
    <property type="entry name" value="NAD(P)-binding Rossmann-fold domains"/>
    <property type="match status" value="1"/>
</dbReference>
<organism evidence="4 5">
    <name type="scientific">Pseudopedobacter saltans (strain ATCC 51119 / DSM 12145 / JCM 21818 / CCUG 39354 / LMG 10337 / NBRC 100064 / NCIMB 13643)</name>
    <name type="common">Pedobacter saltans</name>
    <dbReference type="NCBI Taxonomy" id="762903"/>
    <lineage>
        <taxon>Bacteria</taxon>
        <taxon>Pseudomonadati</taxon>
        <taxon>Bacteroidota</taxon>
        <taxon>Sphingobacteriia</taxon>
        <taxon>Sphingobacteriales</taxon>
        <taxon>Sphingobacteriaceae</taxon>
        <taxon>Pseudopedobacter</taxon>
    </lineage>
</organism>
<dbReference type="InterPro" id="IPR002347">
    <property type="entry name" value="SDR_fam"/>
</dbReference>
<proteinExistence type="inferred from homology"/>
<dbReference type="PRINTS" id="PR00081">
    <property type="entry name" value="GDHRDH"/>
</dbReference>
<dbReference type="InterPro" id="IPR036291">
    <property type="entry name" value="NAD(P)-bd_dom_sf"/>
</dbReference>
<dbReference type="Proteomes" id="UP000000310">
    <property type="component" value="Chromosome"/>
</dbReference>
<dbReference type="Pfam" id="PF00106">
    <property type="entry name" value="adh_short"/>
    <property type="match status" value="1"/>
</dbReference>
<dbReference type="PANTHER" id="PTHR44196:SF1">
    <property type="entry name" value="DEHYDROGENASE_REDUCTASE SDR FAMILY MEMBER 7B"/>
    <property type="match status" value="1"/>
</dbReference>
<dbReference type="eggNOG" id="COG0300">
    <property type="taxonomic scope" value="Bacteria"/>
</dbReference>
<evidence type="ECO:0000256" key="2">
    <source>
        <dbReference type="ARBA" id="ARBA00023002"/>
    </source>
</evidence>
<comment type="similarity">
    <text evidence="1 3">Belongs to the short-chain dehydrogenases/reductases (SDR) family.</text>
</comment>
<dbReference type="STRING" id="762903.Pedsa_2527"/>
<dbReference type="AlphaFoldDB" id="F0S4Q4"/>
<keyword evidence="5" id="KW-1185">Reference proteome</keyword>
<dbReference type="PRINTS" id="PR00080">
    <property type="entry name" value="SDRFAMILY"/>
</dbReference>
<name>F0S4Q4_PSESL</name>
<protein>
    <submittedName>
        <fullName evidence="4">Short-chain dehydrogenase/reductase SDR</fullName>
    </submittedName>
</protein>
<gene>
    <name evidence="4" type="ordered locus">Pedsa_2527</name>
</gene>
<dbReference type="GO" id="GO:0016020">
    <property type="term" value="C:membrane"/>
    <property type="evidence" value="ECO:0007669"/>
    <property type="project" value="TreeGrafter"/>
</dbReference>
<dbReference type="GO" id="GO:0016491">
    <property type="term" value="F:oxidoreductase activity"/>
    <property type="evidence" value="ECO:0007669"/>
    <property type="project" value="UniProtKB-KW"/>
</dbReference>